<protein>
    <submittedName>
        <fullName evidence="1">Uncharacterized protein</fullName>
    </submittedName>
</protein>
<reference evidence="1 2" key="1">
    <citation type="submission" date="2015-07" db="EMBL/GenBank/DDBJ databases">
        <title>Comparative genomics of the Sigatoka disease complex on banana suggests a link between parallel evolutionary changes in Pseudocercospora fijiensis and Pseudocercospora eumusae and increased virulence on the banana host.</title>
        <authorList>
            <person name="Chang T.-C."/>
            <person name="Salvucci A."/>
            <person name="Crous P.W."/>
            <person name="Stergiopoulos I."/>
        </authorList>
    </citation>
    <scope>NUCLEOTIDE SEQUENCE [LARGE SCALE GENOMIC DNA]</scope>
    <source>
        <strain evidence="1 2">CBS 116634</strain>
    </source>
</reference>
<evidence type="ECO:0000313" key="1">
    <source>
        <dbReference type="EMBL" id="KXT13861.1"/>
    </source>
</evidence>
<dbReference type="OrthoDB" id="3650861at2759"/>
<gene>
    <name evidence="1" type="ORF">AC579_6900</name>
</gene>
<comment type="caution">
    <text evidence="1">The sequence shown here is derived from an EMBL/GenBank/DDBJ whole genome shotgun (WGS) entry which is preliminary data.</text>
</comment>
<proteinExistence type="predicted"/>
<keyword evidence="2" id="KW-1185">Reference proteome</keyword>
<accession>A0A139IGH3</accession>
<sequence>MHQHRNAEEPVSITLVDALGGLSSLSPPDLSAMNSAKQYCPHAVFQQRTWYVGCPTRTSVMPVKSRKIQPGVDLYI</sequence>
<dbReference type="AlphaFoldDB" id="A0A139IGH3"/>
<organism evidence="1 2">
    <name type="scientific">Pseudocercospora musae</name>
    <dbReference type="NCBI Taxonomy" id="113226"/>
    <lineage>
        <taxon>Eukaryota</taxon>
        <taxon>Fungi</taxon>
        <taxon>Dikarya</taxon>
        <taxon>Ascomycota</taxon>
        <taxon>Pezizomycotina</taxon>
        <taxon>Dothideomycetes</taxon>
        <taxon>Dothideomycetidae</taxon>
        <taxon>Mycosphaerellales</taxon>
        <taxon>Mycosphaerellaceae</taxon>
        <taxon>Pseudocercospora</taxon>
    </lineage>
</organism>
<name>A0A139IGH3_9PEZI</name>
<dbReference type="EMBL" id="LFZO01000102">
    <property type="protein sequence ID" value="KXT13861.1"/>
    <property type="molecule type" value="Genomic_DNA"/>
</dbReference>
<dbReference type="Proteomes" id="UP000073492">
    <property type="component" value="Unassembled WGS sequence"/>
</dbReference>
<evidence type="ECO:0000313" key="2">
    <source>
        <dbReference type="Proteomes" id="UP000073492"/>
    </source>
</evidence>